<keyword evidence="12" id="KW-0233">DNA recombination</keyword>
<dbReference type="InterPro" id="IPR043128">
    <property type="entry name" value="Rev_trsase/Diguanyl_cyclase"/>
</dbReference>
<reference evidence="20" key="2">
    <citation type="submission" date="2025-09" db="UniProtKB">
        <authorList>
            <consortium name="Ensembl"/>
        </authorList>
    </citation>
    <scope>IDENTIFICATION</scope>
</reference>
<protein>
    <recommendedName>
        <fullName evidence="14">Gypsy retrotransposon integrase-like protein 1</fullName>
        <ecNumber evidence="2">3.1.26.4</ecNumber>
    </recommendedName>
</protein>
<dbReference type="Gene3D" id="3.10.10.10">
    <property type="entry name" value="HIV Type 1 Reverse Transcriptase, subunit A, domain 1"/>
    <property type="match status" value="1"/>
</dbReference>
<dbReference type="Pfam" id="PF00078">
    <property type="entry name" value="RVT_1"/>
    <property type="match status" value="1"/>
</dbReference>
<comment type="similarity">
    <text evidence="1">Belongs to the beta type-B retroviral polymerase family. HERV class-II K(HML-2) pol subfamily.</text>
</comment>
<evidence type="ECO:0000259" key="17">
    <source>
        <dbReference type="PROSITE" id="PS50878"/>
    </source>
</evidence>
<dbReference type="InterPro" id="IPR018061">
    <property type="entry name" value="Retropepsins"/>
</dbReference>
<dbReference type="PROSITE" id="PS00141">
    <property type="entry name" value="ASP_PROTEASE"/>
    <property type="match status" value="1"/>
</dbReference>
<dbReference type="PROSITE" id="PS50175">
    <property type="entry name" value="ASP_PROT_RETROV"/>
    <property type="match status" value="1"/>
</dbReference>
<dbReference type="Ensembl" id="ENSLLET00000051179.1">
    <property type="protein sequence ID" value="ENSLLEP00000049259.1"/>
    <property type="gene ID" value="ENSLLEG00000031009.1"/>
</dbReference>
<dbReference type="Gene3D" id="3.10.20.370">
    <property type="match status" value="1"/>
</dbReference>
<dbReference type="GO" id="GO:0006310">
    <property type="term" value="P:DNA recombination"/>
    <property type="evidence" value="ECO:0007669"/>
    <property type="project" value="UniProtKB-KW"/>
</dbReference>
<dbReference type="GO" id="GO:0015074">
    <property type="term" value="P:DNA integration"/>
    <property type="evidence" value="ECO:0007669"/>
    <property type="project" value="UniProtKB-KW"/>
</dbReference>
<evidence type="ECO:0000256" key="11">
    <source>
        <dbReference type="ARBA" id="ARBA00022918"/>
    </source>
</evidence>
<keyword evidence="7" id="KW-0378">Hydrolase</keyword>
<dbReference type="GO" id="GO:0006508">
    <property type="term" value="P:proteolysis"/>
    <property type="evidence" value="ECO:0007669"/>
    <property type="project" value="InterPro"/>
</dbReference>
<keyword evidence="6" id="KW-0255">Endonuclease</keyword>
<evidence type="ECO:0000256" key="5">
    <source>
        <dbReference type="ARBA" id="ARBA00022722"/>
    </source>
</evidence>
<dbReference type="Gene3D" id="3.30.420.10">
    <property type="entry name" value="Ribonuclease H-like superfamily/Ribonuclease H"/>
    <property type="match status" value="2"/>
</dbReference>
<keyword evidence="11" id="KW-0695">RNA-directed DNA polymerase</keyword>
<evidence type="ECO:0000256" key="8">
    <source>
        <dbReference type="ARBA" id="ARBA00022842"/>
    </source>
</evidence>
<feature type="domain" description="Peptidase A2" evidence="16">
    <location>
        <begin position="11"/>
        <end position="85"/>
    </location>
</feature>
<evidence type="ECO:0000256" key="4">
    <source>
        <dbReference type="ARBA" id="ARBA00022695"/>
    </source>
</evidence>
<dbReference type="SUPFAM" id="SSF56672">
    <property type="entry name" value="DNA/RNA polymerases"/>
    <property type="match status" value="1"/>
</dbReference>
<dbReference type="InterPro" id="IPR001969">
    <property type="entry name" value="Aspartic_peptidase_AS"/>
</dbReference>
<keyword evidence="4" id="KW-0548">Nucleotidyltransferase</keyword>
<dbReference type="Proteomes" id="UP000694569">
    <property type="component" value="Unplaced"/>
</dbReference>
<evidence type="ECO:0000256" key="2">
    <source>
        <dbReference type="ARBA" id="ARBA00012180"/>
    </source>
</evidence>
<dbReference type="GO" id="GO:0004523">
    <property type="term" value="F:RNA-DNA hybrid ribonuclease activity"/>
    <property type="evidence" value="ECO:0007669"/>
    <property type="project" value="UniProtKB-EC"/>
</dbReference>
<dbReference type="Pfam" id="PF00075">
    <property type="entry name" value="RNase_H"/>
    <property type="match status" value="1"/>
</dbReference>
<feature type="domain" description="RNase H type-1" evidence="18">
    <location>
        <begin position="617"/>
        <end position="764"/>
    </location>
</feature>
<feature type="region of interest" description="Disordered" evidence="15">
    <location>
        <begin position="1156"/>
        <end position="1189"/>
    </location>
</feature>
<feature type="domain" description="Reverse transcriptase" evidence="17">
    <location>
        <begin position="183"/>
        <end position="366"/>
    </location>
</feature>
<evidence type="ECO:0000259" key="16">
    <source>
        <dbReference type="PROSITE" id="PS50175"/>
    </source>
</evidence>
<keyword evidence="21" id="KW-1185">Reference proteome</keyword>
<evidence type="ECO:0000256" key="9">
    <source>
        <dbReference type="ARBA" id="ARBA00022884"/>
    </source>
</evidence>
<evidence type="ECO:0000313" key="21">
    <source>
        <dbReference type="Proteomes" id="UP000694569"/>
    </source>
</evidence>
<keyword evidence="13" id="KW-0511">Multifunctional enzyme</keyword>
<dbReference type="PROSITE" id="PS50878">
    <property type="entry name" value="RT_POL"/>
    <property type="match status" value="1"/>
</dbReference>
<dbReference type="Gene3D" id="2.40.70.10">
    <property type="entry name" value="Acid Proteases"/>
    <property type="match status" value="1"/>
</dbReference>
<dbReference type="Pfam" id="PF00665">
    <property type="entry name" value="rve"/>
    <property type="match status" value="1"/>
</dbReference>
<feature type="domain" description="Integrase catalytic" evidence="19">
    <location>
        <begin position="891"/>
        <end position="1050"/>
    </location>
</feature>
<dbReference type="InterPro" id="IPR041588">
    <property type="entry name" value="Integrase_H2C2"/>
</dbReference>
<evidence type="ECO:0000256" key="3">
    <source>
        <dbReference type="ARBA" id="ARBA00022679"/>
    </source>
</evidence>
<dbReference type="Pfam" id="PF00077">
    <property type="entry name" value="RVP"/>
    <property type="match status" value="1"/>
</dbReference>
<dbReference type="Gene3D" id="2.30.30.850">
    <property type="match status" value="1"/>
</dbReference>
<evidence type="ECO:0000256" key="12">
    <source>
        <dbReference type="ARBA" id="ARBA00023172"/>
    </source>
</evidence>
<keyword evidence="9" id="KW-0694">RNA-binding</keyword>
<dbReference type="AlphaFoldDB" id="A0A8C5R8L8"/>
<keyword evidence="8" id="KW-0460">Magnesium</keyword>
<dbReference type="PANTHER" id="PTHR37984">
    <property type="entry name" value="PROTEIN CBG26694"/>
    <property type="match status" value="1"/>
</dbReference>
<dbReference type="SUPFAM" id="SSF50630">
    <property type="entry name" value="Acid proteases"/>
    <property type="match status" value="1"/>
</dbReference>
<dbReference type="InterPro" id="IPR000477">
    <property type="entry name" value="RT_dom"/>
</dbReference>
<dbReference type="Gene3D" id="3.30.70.270">
    <property type="match status" value="2"/>
</dbReference>
<dbReference type="InterPro" id="IPR041577">
    <property type="entry name" value="RT_RNaseH_2"/>
</dbReference>
<dbReference type="InterPro" id="IPR021109">
    <property type="entry name" value="Peptidase_aspartic_dom_sf"/>
</dbReference>
<evidence type="ECO:0000256" key="14">
    <source>
        <dbReference type="ARBA" id="ARBA00039658"/>
    </source>
</evidence>
<dbReference type="InterPro" id="IPR012337">
    <property type="entry name" value="RNaseH-like_sf"/>
</dbReference>
<feature type="compositionally biased region" description="Basic and acidic residues" evidence="15">
    <location>
        <begin position="1156"/>
        <end position="1166"/>
    </location>
</feature>
<dbReference type="InterPro" id="IPR036397">
    <property type="entry name" value="RNaseH_sf"/>
</dbReference>
<evidence type="ECO:0000259" key="19">
    <source>
        <dbReference type="PROSITE" id="PS50994"/>
    </source>
</evidence>
<evidence type="ECO:0000256" key="10">
    <source>
        <dbReference type="ARBA" id="ARBA00022908"/>
    </source>
</evidence>
<evidence type="ECO:0000256" key="15">
    <source>
        <dbReference type="SAM" id="MobiDB-lite"/>
    </source>
</evidence>
<evidence type="ECO:0000259" key="18">
    <source>
        <dbReference type="PROSITE" id="PS50879"/>
    </source>
</evidence>
<dbReference type="InterPro" id="IPR050951">
    <property type="entry name" value="Retrovirus_Pol_polyprotein"/>
</dbReference>
<dbReference type="EC" id="3.1.26.4" evidence="2"/>
<dbReference type="PROSITE" id="PS50994">
    <property type="entry name" value="INTEGRASE"/>
    <property type="match status" value="1"/>
</dbReference>
<dbReference type="InterPro" id="IPR043502">
    <property type="entry name" value="DNA/RNA_pol_sf"/>
</dbReference>
<evidence type="ECO:0000256" key="7">
    <source>
        <dbReference type="ARBA" id="ARBA00022801"/>
    </source>
</evidence>
<dbReference type="InterPro" id="IPR001584">
    <property type="entry name" value="Integrase_cat-core"/>
</dbReference>
<organism evidence="20 21">
    <name type="scientific">Leptobrachium leishanense</name>
    <name type="common">Leishan spiny toad</name>
    <dbReference type="NCBI Taxonomy" id="445787"/>
    <lineage>
        <taxon>Eukaryota</taxon>
        <taxon>Metazoa</taxon>
        <taxon>Chordata</taxon>
        <taxon>Craniata</taxon>
        <taxon>Vertebrata</taxon>
        <taxon>Euteleostomi</taxon>
        <taxon>Amphibia</taxon>
        <taxon>Batrachia</taxon>
        <taxon>Anura</taxon>
        <taxon>Pelobatoidea</taxon>
        <taxon>Megophryidae</taxon>
        <taxon>Leptobrachium</taxon>
    </lineage>
</organism>
<name>A0A8C5R8L8_9ANUR</name>
<dbReference type="Pfam" id="PF17921">
    <property type="entry name" value="Integrase_H2C2"/>
    <property type="match status" value="1"/>
</dbReference>
<dbReference type="PROSITE" id="PS50879">
    <property type="entry name" value="RNASE_H_1"/>
    <property type="match status" value="1"/>
</dbReference>
<evidence type="ECO:0000256" key="6">
    <source>
        <dbReference type="ARBA" id="ARBA00022759"/>
    </source>
</evidence>
<evidence type="ECO:0000256" key="1">
    <source>
        <dbReference type="ARBA" id="ARBA00010879"/>
    </source>
</evidence>
<dbReference type="CDD" id="cd09273">
    <property type="entry name" value="RNase_HI_RT_Bel"/>
    <property type="match status" value="1"/>
</dbReference>
<keyword evidence="5" id="KW-0540">Nuclease</keyword>
<dbReference type="GeneTree" id="ENSGT00940000160750"/>
<dbReference type="InterPro" id="IPR002156">
    <property type="entry name" value="RNaseH_domain"/>
</dbReference>
<dbReference type="Gene3D" id="1.10.340.70">
    <property type="match status" value="1"/>
</dbReference>
<dbReference type="GO" id="GO:0004190">
    <property type="term" value="F:aspartic-type endopeptidase activity"/>
    <property type="evidence" value="ECO:0007669"/>
    <property type="project" value="InterPro"/>
</dbReference>
<proteinExistence type="inferred from homology"/>
<dbReference type="PANTHER" id="PTHR37984:SF5">
    <property type="entry name" value="PROTEIN NYNRIN-LIKE"/>
    <property type="match status" value="1"/>
</dbReference>
<reference evidence="20" key="1">
    <citation type="submission" date="2025-08" db="UniProtKB">
        <authorList>
            <consortium name="Ensembl"/>
        </authorList>
    </citation>
    <scope>IDENTIFICATION</scope>
</reference>
<sequence>MITLYIRGRPIAFLVDTGATTSTLEACHYTGPLSESEPSTGINGVSTPTYTTLPLSLTTDDGTTLLQHRFTIIRDCPVSLLGRDLLALLQLSIHNTPDGIHIESPVIPTLCRTRHFFLTTDTAPSELKEFTSLWSQGPFDTGMIPCTPYKARVHKNIDPVYQKQYPLSQEKIEGIKPMLQQFLSDGILEEVVPPFSTPINPVRKPDGSVRFVQDLRAINSLIIPIAPIVPDVTTLLSSISATHSHFTVIDLKNAFFSIPVDPDTALLFAFSFEGRQYTWKRLPQGYIDAPVVFAIVLQTTLKSWHPSQGSVLLQYVDDLLLCSQSGEAAKADGLSLLQWLQDCGHKVSLEKLQWCQTQVEYLGFVLRQGERSISHKRIQSVMGLVTPSTRKEMLSFLGMINYCRQWIPDCSYYDNILRQHTVGNPGKLTWTPEMTNAYEALKTALMSSPALGLPDYMLPFHLFARDNCKTMAGVLTQEHGGRLRPVAFFSKVMSTPVQGMPSCLRSLAANSMAVQMATQFTLGHETHLHTSHDVLTLLKGIHTQHMTAQRLSGYEATLLSNPTLHIEYSTSIVGPSAILNALLGLKDIDDKTPPDHDCLLTIDSDTSPRPDMCTTPVPEADVVFVDGSCTRPTDTTYHAGYAVVSLPNIIHEAEPIPYRSAQAAELIALTRACILYTGMPVTIYTDSKYAFGVVHDHGKIWQKRGYVAADGKPISHSTLVEDLLRALMLPSALAVLHCKAHTRKRDAVSQGNHLADTVAKRAASTSCSTLHLPMLKPPSITNDFLFSELQRYATDTELKDWCYPTLNKNLTSGLITKNGKVCIPQSSASLFIDQFHGTSHHSIKTTRQLLEAHFYITDLLALTKDYVSRCLTCLRNHPNNPHRIPHQHLEYPTTPFTHLQIDFTHIPRVAGKAQEYALVMVDMFSRWPEVFPTRAEDAKTVVRILTREIIPRWGIPLQLNSDRGPAFTSRLTKSLCKALQVDWKYHIPWHPQSSGLVERMNRTIKDRLRKATGGTFHNWKSVLPIVLAEIRMSVNRNTGFSPFEILMGRPFPSPWARHQVLTDLGDLQQVRDEYVRQLITSLESTRDEVTFRSPSLPGTPTHPFQEGDQVLIKHLQKGKRPEDFAYGPPTTIVAITRTAILTEASPTWIRVKLVPPKDRDKGEGSHIPEVLAVTPEPDNGGLRSRPPTP</sequence>
<dbReference type="SUPFAM" id="SSF53098">
    <property type="entry name" value="Ribonuclease H-like"/>
    <property type="match status" value="2"/>
</dbReference>
<keyword evidence="10" id="KW-0229">DNA integration</keyword>
<evidence type="ECO:0000256" key="13">
    <source>
        <dbReference type="ARBA" id="ARBA00023268"/>
    </source>
</evidence>
<dbReference type="GO" id="GO:0003964">
    <property type="term" value="F:RNA-directed DNA polymerase activity"/>
    <property type="evidence" value="ECO:0007669"/>
    <property type="project" value="UniProtKB-KW"/>
</dbReference>
<keyword evidence="3" id="KW-0808">Transferase</keyword>
<accession>A0A8C5R8L8</accession>
<evidence type="ECO:0000313" key="20">
    <source>
        <dbReference type="Ensembl" id="ENSLLEP00000049259.1"/>
    </source>
</evidence>
<dbReference type="OrthoDB" id="9950135at2759"/>
<dbReference type="InterPro" id="IPR001995">
    <property type="entry name" value="Peptidase_A2_cat"/>
</dbReference>
<dbReference type="GO" id="GO:0003723">
    <property type="term" value="F:RNA binding"/>
    <property type="evidence" value="ECO:0007669"/>
    <property type="project" value="UniProtKB-KW"/>
</dbReference>
<dbReference type="Pfam" id="PF17919">
    <property type="entry name" value="RT_RNaseH_2"/>
    <property type="match status" value="1"/>
</dbReference>